<organism evidence="3">
    <name type="scientific">marine sediment metagenome</name>
    <dbReference type="NCBI Taxonomy" id="412755"/>
    <lineage>
        <taxon>unclassified sequences</taxon>
        <taxon>metagenomes</taxon>
        <taxon>ecological metagenomes</taxon>
    </lineage>
</organism>
<gene>
    <name evidence="3" type="ORF">S06H3_03278</name>
</gene>
<dbReference type="GO" id="GO:0009423">
    <property type="term" value="P:chorismate biosynthetic process"/>
    <property type="evidence" value="ECO:0007669"/>
    <property type="project" value="TreeGrafter"/>
</dbReference>
<dbReference type="Pfam" id="PF00275">
    <property type="entry name" value="EPSP_synthase"/>
    <property type="match status" value="1"/>
</dbReference>
<dbReference type="AlphaFoldDB" id="X1KMI7"/>
<evidence type="ECO:0000259" key="2">
    <source>
        <dbReference type="Pfam" id="PF00275"/>
    </source>
</evidence>
<dbReference type="PROSITE" id="PS00885">
    <property type="entry name" value="EPSP_SYNTHASE_2"/>
    <property type="match status" value="1"/>
</dbReference>
<dbReference type="InterPro" id="IPR013792">
    <property type="entry name" value="RNA3'P_cycl/enolpyr_Trfase_a/b"/>
</dbReference>
<dbReference type="PANTHER" id="PTHR21090">
    <property type="entry name" value="AROM/DEHYDROQUINATE SYNTHASE"/>
    <property type="match status" value="1"/>
</dbReference>
<evidence type="ECO:0000313" key="3">
    <source>
        <dbReference type="EMBL" id="GAH91349.1"/>
    </source>
</evidence>
<keyword evidence="1" id="KW-0808">Transferase</keyword>
<comment type="caution">
    <text evidence="3">The sequence shown here is derived from an EMBL/GenBank/DDBJ whole genome shotgun (WGS) entry which is preliminary data.</text>
</comment>
<reference evidence="3" key="1">
    <citation type="journal article" date="2014" name="Front. Microbiol.">
        <title>High frequency of phylogenetically diverse reductive dehalogenase-homologous genes in deep subseafloor sedimentary metagenomes.</title>
        <authorList>
            <person name="Kawai M."/>
            <person name="Futagami T."/>
            <person name="Toyoda A."/>
            <person name="Takaki Y."/>
            <person name="Nishi S."/>
            <person name="Hori S."/>
            <person name="Arai W."/>
            <person name="Tsubouchi T."/>
            <person name="Morono Y."/>
            <person name="Uchiyama I."/>
            <person name="Ito T."/>
            <person name="Fujiyama A."/>
            <person name="Inagaki F."/>
            <person name="Takami H."/>
        </authorList>
    </citation>
    <scope>NUCLEOTIDE SEQUENCE</scope>
    <source>
        <strain evidence="3">Expedition CK06-06</strain>
    </source>
</reference>
<proteinExistence type="predicted"/>
<dbReference type="PANTHER" id="PTHR21090:SF5">
    <property type="entry name" value="PENTAFUNCTIONAL AROM POLYPEPTIDE"/>
    <property type="match status" value="1"/>
</dbReference>
<dbReference type="EMBL" id="BARV01001049">
    <property type="protein sequence ID" value="GAH91349.1"/>
    <property type="molecule type" value="Genomic_DNA"/>
</dbReference>
<dbReference type="GO" id="GO:0003866">
    <property type="term" value="F:3-phosphoshikimate 1-carboxyvinyltransferase activity"/>
    <property type="evidence" value="ECO:0007669"/>
    <property type="project" value="TreeGrafter"/>
</dbReference>
<sequence>LFISPLADEGVKIRLTTPLESKPFVLMTLDCLERFGIKVEYSKDLREFEVSKQEYKPTKYRVEGDWSSASYFLALGALSGEVKVENLNPESWQGDKIILNLLRDMGALVKVDKNSVTVRGSRLNPIRADLSNCIDLLPTVAVLAASADGVSELVGIERARIKESNRVSAVREGLEKMGIKVQEERNRLIIAGSRPKGSAIDTKGDHRIAMAFSILGSVVGETIINDAECVSKTFPQFWDILKSIGSEVEIDGE</sequence>
<dbReference type="InterPro" id="IPR036968">
    <property type="entry name" value="Enolpyruvate_Tfrase_sf"/>
</dbReference>
<dbReference type="InterPro" id="IPR001986">
    <property type="entry name" value="Enolpyruvate_Tfrase_dom"/>
</dbReference>
<name>X1KMI7_9ZZZZ</name>
<dbReference type="SUPFAM" id="SSF55205">
    <property type="entry name" value="EPT/RTPC-like"/>
    <property type="match status" value="1"/>
</dbReference>
<feature type="domain" description="Enolpyruvate transferase" evidence="2">
    <location>
        <begin position="3"/>
        <end position="241"/>
    </location>
</feature>
<protein>
    <recommendedName>
        <fullName evidence="2">Enolpyruvate transferase domain-containing protein</fullName>
    </recommendedName>
</protein>
<accession>X1KMI7</accession>
<dbReference type="Gene3D" id="3.65.10.10">
    <property type="entry name" value="Enolpyruvate transferase domain"/>
    <property type="match status" value="2"/>
</dbReference>
<evidence type="ECO:0000256" key="1">
    <source>
        <dbReference type="ARBA" id="ARBA00022679"/>
    </source>
</evidence>
<dbReference type="InterPro" id="IPR023193">
    <property type="entry name" value="EPSP_synthase_CS"/>
</dbReference>
<feature type="non-terminal residue" evidence="3">
    <location>
        <position position="1"/>
    </location>
</feature>